<dbReference type="Proteomes" id="UP000541444">
    <property type="component" value="Unassembled WGS sequence"/>
</dbReference>
<keyword evidence="12 15" id="KW-0324">Glycolysis</keyword>
<dbReference type="GO" id="GO:0000287">
    <property type="term" value="F:magnesium ion binding"/>
    <property type="evidence" value="ECO:0007669"/>
    <property type="project" value="InterPro"/>
</dbReference>
<evidence type="ECO:0000259" key="17">
    <source>
        <dbReference type="Pfam" id="PF00224"/>
    </source>
</evidence>
<dbReference type="Gene3D" id="3.40.1380.20">
    <property type="entry name" value="Pyruvate kinase, C-terminal domain"/>
    <property type="match status" value="1"/>
</dbReference>
<dbReference type="EC" id="2.7.1.40" evidence="5 15"/>
<evidence type="ECO:0000256" key="8">
    <source>
        <dbReference type="ARBA" id="ARBA00022741"/>
    </source>
</evidence>
<proteinExistence type="inferred from homology"/>
<keyword evidence="10" id="KW-0067">ATP-binding</keyword>
<dbReference type="GO" id="GO:0016301">
    <property type="term" value="F:kinase activity"/>
    <property type="evidence" value="ECO:0007669"/>
    <property type="project" value="UniProtKB-KW"/>
</dbReference>
<dbReference type="InterPro" id="IPR018209">
    <property type="entry name" value="Pyrv_Knase_AS"/>
</dbReference>
<evidence type="ECO:0000259" key="18">
    <source>
        <dbReference type="Pfam" id="PF02887"/>
    </source>
</evidence>
<comment type="cofactor">
    <cofactor evidence="2">
        <name>K(+)</name>
        <dbReference type="ChEBI" id="CHEBI:29103"/>
    </cofactor>
</comment>
<keyword evidence="6 15" id="KW-0808">Transferase</keyword>
<dbReference type="UniPathway" id="UPA00109">
    <property type="reaction ID" value="UER00188"/>
</dbReference>
<keyword evidence="7" id="KW-0479">Metal-binding</keyword>
<keyword evidence="8" id="KW-0547">Nucleotide-binding</keyword>
<evidence type="ECO:0000256" key="7">
    <source>
        <dbReference type="ARBA" id="ARBA00022723"/>
    </source>
</evidence>
<dbReference type="GO" id="GO:0030955">
    <property type="term" value="F:potassium ion binding"/>
    <property type="evidence" value="ECO:0007669"/>
    <property type="project" value="InterPro"/>
</dbReference>
<evidence type="ECO:0000256" key="1">
    <source>
        <dbReference type="ARBA" id="ARBA00001946"/>
    </source>
</evidence>
<evidence type="ECO:0000256" key="10">
    <source>
        <dbReference type="ARBA" id="ARBA00022840"/>
    </source>
</evidence>
<dbReference type="FunFam" id="3.20.20.60:FF:000025">
    <property type="entry name" value="Pyruvate kinase"/>
    <property type="match status" value="1"/>
</dbReference>
<comment type="catalytic activity">
    <reaction evidence="14 15">
        <text>pyruvate + ATP = phosphoenolpyruvate + ADP + H(+)</text>
        <dbReference type="Rhea" id="RHEA:18157"/>
        <dbReference type="ChEBI" id="CHEBI:15361"/>
        <dbReference type="ChEBI" id="CHEBI:15378"/>
        <dbReference type="ChEBI" id="CHEBI:30616"/>
        <dbReference type="ChEBI" id="CHEBI:58702"/>
        <dbReference type="ChEBI" id="CHEBI:456216"/>
        <dbReference type="EC" id="2.7.1.40"/>
    </reaction>
</comment>
<evidence type="ECO:0000256" key="14">
    <source>
        <dbReference type="ARBA" id="ARBA00048152"/>
    </source>
</evidence>
<dbReference type="InterPro" id="IPR001697">
    <property type="entry name" value="Pyr_Knase"/>
</dbReference>
<name>A0A7J7MT40_9MAGN</name>
<dbReference type="Pfam" id="PF02887">
    <property type="entry name" value="PK_C"/>
    <property type="match status" value="1"/>
</dbReference>
<comment type="caution">
    <text evidence="19">The sequence shown here is derived from an EMBL/GenBank/DDBJ whole genome shotgun (WGS) entry which is preliminary data.</text>
</comment>
<sequence>MPKSNHSKDLYSSLGTSPVQAVNQEGNIPTKLAQPGLDPCTTNPDLTPIVVMSFGVQILSTAATTMATIGDRTSSETTTRSPTTTILSDVDCLRRKELTEDKRESGHKHDSWQRNTREEEGHDLVEQGAVKDVTPCAILVSTLHPQFVPAIHPSRAHVSIMQDWADIDLGISEGVDYIAVSFVNDADDIKPLKNYLSSRSSDFIGVLAKIESLEALQNLKDIVEASDGIMVARGDLGVQIPLEQIPAVQEEITRLCRQLNKPVIVASQLLESMVEYPTPTRAEVADVSEAVRQYADALMLSGESAVGSFGDKALSVLRIASGRMELWSRQENRQRLLPQLQLGVSLSDRISEQICNCSVEMANKLGVDAIFVYTRHGHMASLLSRNRPNPPIFAFTNNKSTRKALNLQWGVIPLHVDLSDDMEENMKKSFELIKSRGLVKEGDVVLVVSDVNPSSANPSAFQSIKVNTIV</sequence>
<evidence type="ECO:0000313" key="19">
    <source>
        <dbReference type="EMBL" id="KAF6157940.1"/>
    </source>
</evidence>
<organism evidence="19 20">
    <name type="scientific">Kingdonia uniflora</name>
    <dbReference type="NCBI Taxonomy" id="39325"/>
    <lineage>
        <taxon>Eukaryota</taxon>
        <taxon>Viridiplantae</taxon>
        <taxon>Streptophyta</taxon>
        <taxon>Embryophyta</taxon>
        <taxon>Tracheophyta</taxon>
        <taxon>Spermatophyta</taxon>
        <taxon>Magnoliopsida</taxon>
        <taxon>Ranunculales</taxon>
        <taxon>Circaeasteraceae</taxon>
        <taxon>Kingdonia</taxon>
    </lineage>
</organism>
<feature type="region of interest" description="Disordered" evidence="16">
    <location>
        <begin position="99"/>
        <end position="122"/>
    </location>
</feature>
<protein>
    <recommendedName>
        <fullName evidence="5 15">Pyruvate kinase</fullName>
        <ecNumber evidence="5 15">2.7.1.40</ecNumber>
    </recommendedName>
</protein>
<dbReference type="AlphaFoldDB" id="A0A7J7MT40"/>
<dbReference type="InterPro" id="IPR015795">
    <property type="entry name" value="Pyrv_Knase_C"/>
</dbReference>
<evidence type="ECO:0000256" key="4">
    <source>
        <dbReference type="ARBA" id="ARBA00008663"/>
    </source>
</evidence>
<evidence type="ECO:0000256" key="12">
    <source>
        <dbReference type="ARBA" id="ARBA00023152"/>
    </source>
</evidence>
<evidence type="ECO:0000256" key="9">
    <source>
        <dbReference type="ARBA" id="ARBA00022777"/>
    </source>
</evidence>
<keyword evidence="9 15" id="KW-0418">Kinase</keyword>
<evidence type="ECO:0000256" key="11">
    <source>
        <dbReference type="ARBA" id="ARBA00022842"/>
    </source>
</evidence>
<evidence type="ECO:0000256" key="5">
    <source>
        <dbReference type="ARBA" id="ARBA00012142"/>
    </source>
</evidence>
<dbReference type="PRINTS" id="PR01050">
    <property type="entry name" value="PYRUVTKNASE"/>
</dbReference>
<dbReference type="GO" id="GO:0004743">
    <property type="term" value="F:pyruvate kinase activity"/>
    <property type="evidence" value="ECO:0007669"/>
    <property type="project" value="UniProtKB-EC"/>
</dbReference>
<evidence type="ECO:0000256" key="6">
    <source>
        <dbReference type="ARBA" id="ARBA00022679"/>
    </source>
</evidence>
<evidence type="ECO:0000256" key="3">
    <source>
        <dbReference type="ARBA" id="ARBA00004997"/>
    </source>
</evidence>
<feature type="domain" description="Pyruvate kinase C-terminal" evidence="18">
    <location>
        <begin position="352"/>
        <end position="452"/>
    </location>
</feature>
<evidence type="ECO:0000313" key="20">
    <source>
        <dbReference type="Proteomes" id="UP000541444"/>
    </source>
</evidence>
<dbReference type="InterPro" id="IPR040442">
    <property type="entry name" value="Pyrv_kinase-like_dom_sf"/>
</dbReference>
<keyword evidence="20" id="KW-1185">Reference proteome</keyword>
<dbReference type="EMBL" id="JACGCM010001245">
    <property type="protein sequence ID" value="KAF6157940.1"/>
    <property type="molecule type" value="Genomic_DNA"/>
</dbReference>
<reference evidence="19 20" key="1">
    <citation type="journal article" date="2020" name="IScience">
        <title>Genome Sequencing of the Endangered Kingdonia uniflora (Circaeasteraceae, Ranunculales) Reveals Potential Mechanisms of Evolutionary Specialization.</title>
        <authorList>
            <person name="Sun Y."/>
            <person name="Deng T."/>
            <person name="Zhang A."/>
            <person name="Moore M.J."/>
            <person name="Landis J.B."/>
            <person name="Lin N."/>
            <person name="Zhang H."/>
            <person name="Zhang X."/>
            <person name="Huang J."/>
            <person name="Zhang X."/>
            <person name="Sun H."/>
            <person name="Wang H."/>
        </authorList>
    </citation>
    <scope>NUCLEOTIDE SEQUENCE [LARGE SCALE GENOMIC DNA]</scope>
    <source>
        <strain evidence="19">TB1705</strain>
        <tissue evidence="19">Leaf</tissue>
    </source>
</reference>
<comment type="cofactor">
    <cofactor evidence="1">
        <name>Mg(2+)</name>
        <dbReference type="ChEBI" id="CHEBI:18420"/>
    </cofactor>
</comment>
<keyword evidence="11 15" id="KW-0460">Magnesium</keyword>
<dbReference type="GO" id="GO:0005524">
    <property type="term" value="F:ATP binding"/>
    <property type="evidence" value="ECO:0007669"/>
    <property type="project" value="UniProtKB-KW"/>
</dbReference>
<dbReference type="OrthoDB" id="108365at2759"/>
<dbReference type="FunFam" id="3.40.1380.20:FF:000016">
    <property type="entry name" value="Pyruvate kinase"/>
    <property type="match status" value="1"/>
</dbReference>
<dbReference type="Pfam" id="PF00224">
    <property type="entry name" value="PK"/>
    <property type="match status" value="1"/>
</dbReference>
<gene>
    <name evidence="19" type="ORF">GIB67_015256</name>
</gene>
<dbReference type="InterPro" id="IPR015793">
    <property type="entry name" value="Pyrv_Knase_brl"/>
</dbReference>
<dbReference type="PANTHER" id="PTHR11817">
    <property type="entry name" value="PYRUVATE KINASE"/>
    <property type="match status" value="1"/>
</dbReference>
<dbReference type="SUPFAM" id="SSF51621">
    <property type="entry name" value="Phosphoenolpyruvate/pyruvate domain"/>
    <property type="match status" value="1"/>
</dbReference>
<accession>A0A7J7MT40</accession>
<dbReference type="InterPro" id="IPR015813">
    <property type="entry name" value="Pyrv/PenolPyrv_kinase-like_dom"/>
</dbReference>
<dbReference type="SUPFAM" id="SSF52935">
    <property type="entry name" value="PK C-terminal domain-like"/>
    <property type="match status" value="1"/>
</dbReference>
<dbReference type="InterPro" id="IPR036918">
    <property type="entry name" value="Pyrv_Knase_C_sf"/>
</dbReference>
<comment type="similarity">
    <text evidence="4 15">Belongs to the pyruvate kinase family.</text>
</comment>
<dbReference type="GO" id="GO:0009570">
    <property type="term" value="C:chloroplast stroma"/>
    <property type="evidence" value="ECO:0007669"/>
    <property type="project" value="UniProtKB-ARBA"/>
</dbReference>
<keyword evidence="13" id="KW-0670">Pyruvate</keyword>
<dbReference type="PROSITE" id="PS00110">
    <property type="entry name" value="PYRUVATE_KINASE"/>
    <property type="match status" value="1"/>
</dbReference>
<evidence type="ECO:0000256" key="16">
    <source>
        <dbReference type="SAM" id="MobiDB-lite"/>
    </source>
</evidence>
<evidence type="ECO:0000256" key="13">
    <source>
        <dbReference type="ARBA" id="ARBA00023317"/>
    </source>
</evidence>
<dbReference type="Gene3D" id="3.20.20.60">
    <property type="entry name" value="Phosphoenolpyruvate-binding domains"/>
    <property type="match status" value="1"/>
</dbReference>
<feature type="domain" description="Pyruvate kinase barrel" evidence="17">
    <location>
        <begin position="162"/>
        <end position="312"/>
    </location>
</feature>
<evidence type="ECO:0000256" key="2">
    <source>
        <dbReference type="ARBA" id="ARBA00001958"/>
    </source>
</evidence>
<comment type="pathway">
    <text evidence="3 15">Carbohydrate degradation; glycolysis; pyruvate from D-glyceraldehyde 3-phosphate: step 5/5.</text>
</comment>
<evidence type="ECO:0000256" key="15">
    <source>
        <dbReference type="RuleBase" id="RU000504"/>
    </source>
</evidence>